<dbReference type="InterPro" id="IPR016082">
    <property type="entry name" value="Ribosomal_uL30_ferredoxin-like"/>
</dbReference>
<evidence type="ECO:0000256" key="4">
    <source>
        <dbReference type="ARBA" id="ARBA00023274"/>
    </source>
</evidence>
<keyword evidence="3 6" id="KW-0689">Ribosomal protein</keyword>
<dbReference type="Pfam" id="PF00327">
    <property type="entry name" value="Ribosomal_L30"/>
    <property type="match status" value="1"/>
</dbReference>
<dbReference type="AlphaFoldDB" id="A0A937XCW4"/>
<feature type="domain" description="Large ribosomal subunit protein uL30-like ferredoxin-like fold" evidence="7">
    <location>
        <begin position="3"/>
        <end position="53"/>
    </location>
</feature>
<dbReference type="PANTHER" id="PTHR15892">
    <property type="entry name" value="MITOCHONDRIAL RIBOSOMAL PROTEIN L30"/>
    <property type="match status" value="1"/>
</dbReference>
<evidence type="ECO:0000313" key="9">
    <source>
        <dbReference type="Proteomes" id="UP000748308"/>
    </source>
</evidence>
<evidence type="ECO:0000313" key="8">
    <source>
        <dbReference type="EMBL" id="MBM3317623.1"/>
    </source>
</evidence>
<comment type="similarity">
    <text evidence="1 6">Belongs to the universal ribosomal protein uL30 family.</text>
</comment>
<evidence type="ECO:0000256" key="5">
    <source>
        <dbReference type="ARBA" id="ARBA00035492"/>
    </source>
</evidence>
<dbReference type="PIRSF" id="PIRSF002211">
    <property type="entry name" value="Ribosomal_L30_bac-type"/>
    <property type="match status" value="1"/>
</dbReference>
<dbReference type="InterPro" id="IPR036919">
    <property type="entry name" value="Ribo_uL30_ferredoxin-like_sf"/>
</dbReference>
<accession>A0A937XCW4</accession>
<comment type="caution">
    <text evidence="8">The sequence shown here is derived from an EMBL/GenBank/DDBJ whole genome shotgun (WGS) entry which is preliminary data.</text>
</comment>
<evidence type="ECO:0000256" key="6">
    <source>
        <dbReference type="RuleBase" id="RU003734"/>
    </source>
</evidence>
<dbReference type="GO" id="GO:0006412">
    <property type="term" value="P:translation"/>
    <property type="evidence" value="ECO:0007669"/>
    <property type="project" value="InterPro"/>
</dbReference>
<dbReference type="PANTHER" id="PTHR15892:SF2">
    <property type="entry name" value="LARGE RIBOSOMAL SUBUNIT PROTEIN UL30M"/>
    <property type="match status" value="1"/>
</dbReference>
<dbReference type="InterPro" id="IPR005996">
    <property type="entry name" value="Ribosomal_uL30_bac-type"/>
</dbReference>
<evidence type="ECO:0000256" key="1">
    <source>
        <dbReference type="ARBA" id="ARBA00007594"/>
    </source>
</evidence>
<dbReference type="FunFam" id="3.30.1390.20:FF:000001">
    <property type="entry name" value="50S ribosomal protein L30"/>
    <property type="match status" value="1"/>
</dbReference>
<proteinExistence type="inferred from homology"/>
<dbReference type="GO" id="GO:0003735">
    <property type="term" value="F:structural constituent of ribosome"/>
    <property type="evidence" value="ECO:0007669"/>
    <property type="project" value="InterPro"/>
</dbReference>
<gene>
    <name evidence="8" type="primary">rpmD</name>
    <name evidence="8" type="ORF">FJY75_07200</name>
</gene>
<dbReference type="SUPFAM" id="SSF55129">
    <property type="entry name" value="Ribosomal protein L30p/L7e"/>
    <property type="match status" value="1"/>
</dbReference>
<sequence length="62" mass="7266">MKLKITQVRSTINRIEKQKRTIRALGIRRMQQSVVHEDTPQIRGMIKVVEHLVTVEALDESR</sequence>
<name>A0A937XCW4_UNCEI</name>
<organism evidence="8 9">
    <name type="scientific">Eiseniibacteriota bacterium</name>
    <dbReference type="NCBI Taxonomy" id="2212470"/>
    <lineage>
        <taxon>Bacteria</taxon>
        <taxon>Candidatus Eiseniibacteriota</taxon>
    </lineage>
</organism>
<dbReference type="Proteomes" id="UP000748308">
    <property type="component" value="Unassembled WGS sequence"/>
</dbReference>
<comment type="subunit">
    <text evidence="2">Part of the 50S ribosomal subunit.</text>
</comment>
<dbReference type="EMBL" id="VGIY01000154">
    <property type="protein sequence ID" value="MBM3317623.1"/>
    <property type="molecule type" value="Genomic_DNA"/>
</dbReference>
<protein>
    <recommendedName>
        <fullName evidence="5">50S ribosomal protein L30</fullName>
    </recommendedName>
</protein>
<dbReference type="InterPro" id="IPR018038">
    <property type="entry name" value="Ribosomal_uL30_CS"/>
</dbReference>
<dbReference type="GO" id="GO:0022625">
    <property type="term" value="C:cytosolic large ribosomal subunit"/>
    <property type="evidence" value="ECO:0007669"/>
    <property type="project" value="TreeGrafter"/>
</dbReference>
<keyword evidence="4 6" id="KW-0687">Ribonucleoprotein</keyword>
<evidence type="ECO:0000259" key="7">
    <source>
        <dbReference type="Pfam" id="PF00327"/>
    </source>
</evidence>
<evidence type="ECO:0000256" key="2">
    <source>
        <dbReference type="ARBA" id="ARBA00011838"/>
    </source>
</evidence>
<dbReference type="CDD" id="cd01658">
    <property type="entry name" value="Ribosomal_L30"/>
    <property type="match status" value="1"/>
</dbReference>
<dbReference type="Gene3D" id="3.30.1390.20">
    <property type="entry name" value="Ribosomal protein L30, ferredoxin-like fold domain"/>
    <property type="match status" value="1"/>
</dbReference>
<dbReference type="PROSITE" id="PS00634">
    <property type="entry name" value="RIBOSOMAL_L30"/>
    <property type="match status" value="1"/>
</dbReference>
<dbReference type="NCBIfam" id="TIGR01308">
    <property type="entry name" value="rpmD_bact"/>
    <property type="match status" value="1"/>
</dbReference>
<dbReference type="HAMAP" id="MF_01371_B">
    <property type="entry name" value="Ribosomal_uL30_B"/>
    <property type="match status" value="1"/>
</dbReference>
<evidence type="ECO:0000256" key="3">
    <source>
        <dbReference type="ARBA" id="ARBA00022980"/>
    </source>
</evidence>
<reference evidence="8" key="1">
    <citation type="submission" date="2019-03" db="EMBL/GenBank/DDBJ databases">
        <title>Lake Tanganyika Metagenome-Assembled Genomes (MAGs).</title>
        <authorList>
            <person name="Tran P."/>
        </authorList>
    </citation>
    <scope>NUCLEOTIDE SEQUENCE</scope>
    <source>
        <strain evidence="8">M_DeepCast_400m_m2_100</strain>
    </source>
</reference>